<comment type="caution">
    <text evidence="2">The sequence shown here is derived from an EMBL/GenBank/DDBJ whole genome shotgun (WGS) entry which is preliminary data.</text>
</comment>
<gene>
    <name evidence="2" type="ORF">SCUCBS95973_007447</name>
</gene>
<keyword evidence="3" id="KW-1185">Reference proteome</keyword>
<evidence type="ECO:0000313" key="3">
    <source>
        <dbReference type="Proteomes" id="UP001642405"/>
    </source>
</evidence>
<protein>
    <submittedName>
        <fullName evidence="2">Uncharacterized protein</fullName>
    </submittedName>
</protein>
<feature type="compositionally biased region" description="Basic and acidic residues" evidence="1">
    <location>
        <begin position="419"/>
        <end position="441"/>
    </location>
</feature>
<feature type="compositionally biased region" description="Low complexity" evidence="1">
    <location>
        <begin position="1"/>
        <end position="16"/>
    </location>
</feature>
<feature type="region of interest" description="Disordered" evidence="1">
    <location>
        <begin position="404"/>
        <end position="441"/>
    </location>
</feature>
<feature type="compositionally biased region" description="Acidic residues" evidence="1">
    <location>
        <begin position="404"/>
        <end position="418"/>
    </location>
</feature>
<evidence type="ECO:0000256" key="1">
    <source>
        <dbReference type="SAM" id="MobiDB-lite"/>
    </source>
</evidence>
<reference evidence="2 3" key="1">
    <citation type="submission" date="2024-01" db="EMBL/GenBank/DDBJ databases">
        <authorList>
            <person name="Allen C."/>
            <person name="Tagirdzhanova G."/>
        </authorList>
    </citation>
    <scope>NUCLEOTIDE SEQUENCE [LARGE SCALE GENOMIC DNA]</scope>
</reference>
<feature type="region of interest" description="Disordered" evidence="1">
    <location>
        <begin position="1"/>
        <end position="49"/>
    </location>
</feature>
<dbReference type="Proteomes" id="UP001642405">
    <property type="component" value="Unassembled WGS sequence"/>
</dbReference>
<proteinExistence type="predicted"/>
<accession>A0ABP0CDC3</accession>
<evidence type="ECO:0000313" key="2">
    <source>
        <dbReference type="EMBL" id="CAK7230064.1"/>
    </source>
</evidence>
<sequence length="459" mass="51002">MAAHGSSTGQGASGTSKDAKDAKNAQDAQDAHDAHDAEDGANSGPAARTVVAASESKTSLAARASSARIDASKVRIAWHKPTRSARLNFANLTGCEEACHRFETGQYTVLKQLCNAFILRDLNGDFFVELGSVPVWANEPDILRPMSEARKKDPTTTAFPDAILFGRYDSDGDYDIIEDLCQSEWNVHDAVLRLGPLAAWEDYTAVRAPSKEFEFVVQFLHEDDATHTVQQLHDKPIPFFGDTPYKLSVRHVYSTRLRVPDKAYAIMASTIAKYAASDWTARQMRFTVEDAAKNGTRVLRLEGTQKQNVVQARATLEQALAGMLVAWRNEPDGTTTPVWLPAFSRRSAAGQRPRRVQRAFEKLEDAYQALVKTDERRKELRVVCSPEHMEDAIADLADLVEELEDGDENDEDEDDEGQDDHRAVVRGEEDHKPVVCDEDEPRIVVRDTEEHRAVVGAVE</sequence>
<name>A0ABP0CDC3_9PEZI</name>
<organism evidence="2 3">
    <name type="scientific">Sporothrix curviconia</name>
    <dbReference type="NCBI Taxonomy" id="1260050"/>
    <lineage>
        <taxon>Eukaryota</taxon>
        <taxon>Fungi</taxon>
        <taxon>Dikarya</taxon>
        <taxon>Ascomycota</taxon>
        <taxon>Pezizomycotina</taxon>
        <taxon>Sordariomycetes</taxon>
        <taxon>Sordariomycetidae</taxon>
        <taxon>Ophiostomatales</taxon>
        <taxon>Ophiostomataceae</taxon>
        <taxon>Sporothrix</taxon>
    </lineage>
</organism>
<dbReference type="EMBL" id="CAWUHB010000051">
    <property type="protein sequence ID" value="CAK7230064.1"/>
    <property type="molecule type" value="Genomic_DNA"/>
</dbReference>
<feature type="compositionally biased region" description="Basic and acidic residues" evidence="1">
    <location>
        <begin position="17"/>
        <end position="38"/>
    </location>
</feature>